<dbReference type="EC" id="3.1.6.1" evidence="5"/>
<organism evidence="5 6">
    <name type="scientific">Novipirellula artificiosorum</name>
    <dbReference type="NCBI Taxonomy" id="2528016"/>
    <lineage>
        <taxon>Bacteria</taxon>
        <taxon>Pseudomonadati</taxon>
        <taxon>Planctomycetota</taxon>
        <taxon>Planctomycetia</taxon>
        <taxon>Pirellulales</taxon>
        <taxon>Pirellulaceae</taxon>
        <taxon>Novipirellula</taxon>
    </lineage>
</organism>
<evidence type="ECO:0000313" key="6">
    <source>
        <dbReference type="Proteomes" id="UP000319143"/>
    </source>
</evidence>
<dbReference type="SUPFAM" id="SSF53649">
    <property type="entry name" value="Alkaline phosphatase-like"/>
    <property type="match status" value="1"/>
</dbReference>
<evidence type="ECO:0000313" key="5">
    <source>
        <dbReference type="EMBL" id="TWU31820.1"/>
    </source>
</evidence>
<proteinExistence type="inferred from homology"/>
<accession>A0A5C6D4R9</accession>
<dbReference type="EMBL" id="SJPV01000015">
    <property type="protein sequence ID" value="TWU31820.1"/>
    <property type="molecule type" value="Genomic_DNA"/>
</dbReference>
<dbReference type="InterPro" id="IPR017850">
    <property type="entry name" value="Alkaline_phosphatase_core_sf"/>
</dbReference>
<dbReference type="PANTHER" id="PTHR42693:SF53">
    <property type="entry name" value="ENDO-4-O-SULFATASE"/>
    <property type="match status" value="1"/>
</dbReference>
<dbReference type="Proteomes" id="UP000319143">
    <property type="component" value="Unassembled WGS sequence"/>
</dbReference>
<dbReference type="Gene3D" id="3.40.720.10">
    <property type="entry name" value="Alkaline Phosphatase, subunit A"/>
    <property type="match status" value="1"/>
</dbReference>
<feature type="domain" description="Sulfatase N-terminal" evidence="4">
    <location>
        <begin position="27"/>
        <end position="354"/>
    </location>
</feature>
<comment type="caution">
    <text evidence="5">The sequence shown here is derived from an EMBL/GenBank/DDBJ whole genome shotgun (WGS) entry which is preliminary data.</text>
</comment>
<keyword evidence="6" id="KW-1185">Reference proteome</keyword>
<feature type="chain" id="PRO_5022819907" evidence="3">
    <location>
        <begin position="24"/>
        <end position="460"/>
    </location>
</feature>
<protein>
    <submittedName>
        <fullName evidence="5">Arylsulfatase</fullName>
        <ecNumber evidence="5">3.1.6.1</ecNumber>
    </submittedName>
</protein>
<evidence type="ECO:0000256" key="1">
    <source>
        <dbReference type="ARBA" id="ARBA00008779"/>
    </source>
</evidence>
<comment type="similarity">
    <text evidence="1">Belongs to the sulfatase family.</text>
</comment>
<evidence type="ECO:0000256" key="2">
    <source>
        <dbReference type="ARBA" id="ARBA00022801"/>
    </source>
</evidence>
<dbReference type="InterPro" id="IPR000917">
    <property type="entry name" value="Sulfatase_N"/>
</dbReference>
<dbReference type="RefSeq" id="WP_231616020.1">
    <property type="nucleotide sequence ID" value="NZ_SJPV01000015.1"/>
</dbReference>
<reference evidence="5 6" key="1">
    <citation type="submission" date="2019-02" db="EMBL/GenBank/DDBJ databases">
        <title>Deep-cultivation of Planctomycetes and their phenomic and genomic characterization uncovers novel biology.</title>
        <authorList>
            <person name="Wiegand S."/>
            <person name="Jogler M."/>
            <person name="Boedeker C."/>
            <person name="Pinto D."/>
            <person name="Vollmers J."/>
            <person name="Rivas-Marin E."/>
            <person name="Kohn T."/>
            <person name="Peeters S.H."/>
            <person name="Heuer A."/>
            <person name="Rast P."/>
            <person name="Oberbeckmann S."/>
            <person name="Bunk B."/>
            <person name="Jeske O."/>
            <person name="Meyerdierks A."/>
            <person name="Storesund J.E."/>
            <person name="Kallscheuer N."/>
            <person name="Luecker S."/>
            <person name="Lage O.M."/>
            <person name="Pohl T."/>
            <person name="Merkel B.J."/>
            <person name="Hornburger P."/>
            <person name="Mueller R.-W."/>
            <person name="Bruemmer F."/>
            <person name="Labrenz M."/>
            <person name="Spormann A.M."/>
            <person name="Op Den Camp H."/>
            <person name="Overmann J."/>
            <person name="Amann R."/>
            <person name="Jetten M.S.M."/>
            <person name="Mascher T."/>
            <person name="Medema M.H."/>
            <person name="Devos D.P."/>
            <person name="Kaster A.-K."/>
            <person name="Ovreas L."/>
            <person name="Rohde M."/>
            <person name="Galperin M.Y."/>
            <person name="Jogler C."/>
        </authorList>
    </citation>
    <scope>NUCLEOTIDE SEQUENCE [LARGE SCALE GENOMIC DNA]</scope>
    <source>
        <strain evidence="5 6">Poly41</strain>
    </source>
</reference>
<evidence type="ECO:0000256" key="3">
    <source>
        <dbReference type="SAM" id="SignalP"/>
    </source>
</evidence>
<keyword evidence="2 5" id="KW-0378">Hydrolase</keyword>
<dbReference type="Pfam" id="PF00884">
    <property type="entry name" value="Sulfatase"/>
    <property type="match status" value="1"/>
</dbReference>
<dbReference type="AlphaFoldDB" id="A0A5C6D4R9"/>
<dbReference type="Gene3D" id="3.30.1120.10">
    <property type="match status" value="1"/>
</dbReference>
<gene>
    <name evidence="5" type="primary">atsA_126</name>
    <name evidence="5" type="ORF">Poly41_60550</name>
</gene>
<dbReference type="PANTHER" id="PTHR42693">
    <property type="entry name" value="ARYLSULFATASE FAMILY MEMBER"/>
    <property type="match status" value="1"/>
</dbReference>
<evidence type="ECO:0000259" key="4">
    <source>
        <dbReference type="Pfam" id="PF00884"/>
    </source>
</evidence>
<name>A0A5C6D4R9_9BACT</name>
<keyword evidence="3" id="KW-0732">Signal</keyword>
<dbReference type="InterPro" id="IPR050738">
    <property type="entry name" value="Sulfatase"/>
</dbReference>
<dbReference type="GO" id="GO:0004065">
    <property type="term" value="F:arylsulfatase activity"/>
    <property type="evidence" value="ECO:0007669"/>
    <property type="project" value="UniProtKB-EC"/>
</dbReference>
<feature type="signal peptide" evidence="3">
    <location>
        <begin position="1"/>
        <end position="23"/>
    </location>
</feature>
<sequence precursor="true">MNRILLLLLACFPVLFGSHAVEAGDRPNIVFILADDLGYGDLACYGREDIRTPNLDELAKQGVRFTNHYANGAECTPTRAALLTGRYQQWIGGLECAIGTGNLGRYDDAIRLRETNDLGFPTDEQSIVRLLKDAGYATAITGKWHLGYEPKFAPHLHGFDYTFYCIGGGMDYFHYLDNVAGYNLFQDGDPIRREGHFTDLATEEAIEFVKRQSDEKPFFLYLAYTCPHSPFQGPDDLTKNPLPLNSPLWNQGTAPPDVYIAMIEQMDTRIGDLLNTLDVEKLNGDTLVIFASDNGGTRSARNTPLSGIKGSTNEGGIRVPAIMRLPGVIPAGVDSDQACITFDFTKSIARIAGVKPAIDKPLEGIDIVQHVAEGRRDIDRTLYWRKPRGDTVWKGVREGTLKFVAQQRGDKESEFLFDLATDVSETNDLKTSRPTDFKRLKAKYIEWEATTRATRRGRPQ</sequence>